<protein>
    <recommendedName>
        <fullName evidence="4">Tail fiber protein</fullName>
    </recommendedName>
</protein>
<evidence type="ECO:0000313" key="2">
    <source>
        <dbReference type="EMBL" id="STD59143.1"/>
    </source>
</evidence>
<sequence length="198" mass="20976">MLQVKVVQVLTSNGVSNSPEWKTIAVATNLTGDIKYSLITSDHNGWVKLDGRSVSSLMSTQQAQASVLGFSTNLPDATNAYLVQNNTTLGGLSNSNTKTLTRGQLPNVTLSASASTNVAGSHNHNYTDRGNTSYEMTRNGNLTNIADDTSGTYQTSNAGDHSHTVSATTESINGGVTQQSLDVRPLSMSVNTYLYLGL</sequence>
<organism evidence="2 3">
    <name type="scientific">Empedobacter falsenii</name>
    <dbReference type="NCBI Taxonomy" id="343874"/>
    <lineage>
        <taxon>Bacteria</taxon>
        <taxon>Pseudomonadati</taxon>
        <taxon>Bacteroidota</taxon>
        <taxon>Flavobacteriia</taxon>
        <taxon>Flavobacteriales</taxon>
        <taxon>Weeksellaceae</taxon>
        <taxon>Empedobacter</taxon>
    </lineage>
</organism>
<dbReference type="Proteomes" id="UP000254737">
    <property type="component" value="Unassembled WGS sequence"/>
</dbReference>
<evidence type="ECO:0008006" key="4">
    <source>
        <dbReference type="Google" id="ProtNLM"/>
    </source>
</evidence>
<name>A0A376GJN2_9FLAO</name>
<dbReference type="EMBL" id="UFXS01000001">
    <property type="protein sequence ID" value="STD59143.1"/>
    <property type="molecule type" value="Genomic_DNA"/>
</dbReference>
<feature type="region of interest" description="Disordered" evidence="1">
    <location>
        <begin position="139"/>
        <end position="166"/>
    </location>
</feature>
<proteinExistence type="predicted"/>
<reference evidence="2 3" key="1">
    <citation type="submission" date="2018-06" db="EMBL/GenBank/DDBJ databases">
        <authorList>
            <consortium name="Pathogen Informatics"/>
            <person name="Doyle S."/>
        </authorList>
    </citation>
    <scope>NUCLEOTIDE SEQUENCE [LARGE SCALE GENOMIC DNA]</scope>
    <source>
        <strain evidence="2 3">NCTC13456</strain>
    </source>
</reference>
<dbReference type="AlphaFoldDB" id="A0A376GJN2"/>
<gene>
    <name evidence="2" type="ORF">NCTC13456_02773</name>
</gene>
<accession>A0A376GJN2</accession>
<evidence type="ECO:0000256" key="1">
    <source>
        <dbReference type="SAM" id="MobiDB-lite"/>
    </source>
</evidence>
<evidence type="ECO:0000313" key="3">
    <source>
        <dbReference type="Proteomes" id="UP000254737"/>
    </source>
</evidence>